<dbReference type="EMBL" id="CAKLPX010000001">
    <property type="protein sequence ID" value="CAH0990254.1"/>
    <property type="molecule type" value="Genomic_DNA"/>
</dbReference>
<dbReference type="PIRSF" id="PIRSF030820">
    <property type="entry name" value="UCP030820"/>
    <property type="match status" value="1"/>
</dbReference>
<gene>
    <name evidence="1" type="ORF">SIN8267_00346</name>
</gene>
<keyword evidence="2" id="KW-1185">Reference proteome</keyword>
<organism evidence="1 2">
    <name type="scientific">Sinobacterium norvegicum</name>
    <dbReference type="NCBI Taxonomy" id="1641715"/>
    <lineage>
        <taxon>Bacteria</taxon>
        <taxon>Pseudomonadati</taxon>
        <taxon>Pseudomonadota</taxon>
        <taxon>Gammaproteobacteria</taxon>
        <taxon>Cellvibrionales</taxon>
        <taxon>Spongiibacteraceae</taxon>
        <taxon>Sinobacterium</taxon>
    </lineage>
</organism>
<dbReference type="InterPro" id="IPR008318">
    <property type="entry name" value="UCP030820"/>
</dbReference>
<dbReference type="RefSeq" id="WP_237442940.1">
    <property type="nucleotide sequence ID" value="NZ_CAKLPX010000001.1"/>
</dbReference>
<reference evidence="1" key="1">
    <citation type="submission" date="2021-12" db="EMBL/GenBank/DDBJ databases">
        <authorList>
            <person name="Rodrigo-Torres L."/>
            <person name="Arahal R. D."/>
            <person name="Lucena T."/>
        </authorList>
    </citation>
    <scope>NUCLEOTIDE SEQUENCE</scope>
    <source>
        <strain evidence="1">CECT 8267</strain>
    </source>
</reference>
<evidence type="ECO:0000313" key="2">
    <source>
        <dbReference type="Proteomes" id="UP000838100"/>
    </source>
</evidence>
<comment type="caution">
    <text evidence="1">The sequence shown here is derived from an EMBL/GenBank/DDBJ whole genome shotgun (WGS) entry which is preliminary data.</text>
</comment>
<evidence type="ECO:0000313" key="1">
    <source>
        <dbReference type="EMBL" id="CAH0990254.1"/>
    </source>
</evidence>
<dbReference type="Pfam" id="PF06073">
    <property type="entry name" value="DUF934"/>
    <property type="match status" value="1"/>
</dbReference>
<proteinExistence type="predicted"/>
<dbReference type="Proteomes" id="UP000838100">
    <property type="component" value="Unassembled WGS sequence"/>
</dbReference>
<accession>A0ABM9ABC9</accession>
<name>A0ABM9ABC9_9GAMM</name>
<sequence length="162" mass="18288">MPKIIKNNAVVDDNWGVLAKDSSISDVPASGNFFVPLTTWLENKSALLARGDFGVWLDCDQPANDLEQDVESLKHVAINFPVFSDGRGYSYAEVLRRFGYSGELRAIGDVLKDQLYFYKRVGFDSYALREDLNIEEAVAHLNDFSDAYQVSNSLQEPVFLRR</sequence>
<evidence type="ECO:0008006" key="3">
    <source>
        <dbReference type="Google" id="ProtNLM"/>
    </source>
</evidence>
<protein>
    <recommendedName>
        <fullName evidence="3">Oxidoreductase</fullName>
    </recommendedName>
</protein>